<feature type="compositionally biased region" description="Low complexity" evidence="1">
    <location>
        <begin position="322"/>
        <end position="336"/>
    </location>
</feature>
<feature type="compositionally biased region" description="Low complexity" evidence="1">
    <location>
        <begin position="180"/>
        <end position="193"/>
    </location>
</feature>
<feature type="compositionally biased region" description="Basic and acidic residues" evidence="1">
    <location>
        <begin position="213"/>
        <end position="224"/>
    </location>
</feature>
<evidence type="ECO:0000256" key="2">
    <source>
        <dbReference type="SAM" id="Phobius"/>
    </source>
</evidence>
<name>M2REG6_CERS8</name>
<keyword evidence="2" id="KW-0812">Transmembrane</keyword>
<gene>
    <name evidence="3" type="ORF">CERSUDRAFT_95486</name>
</gene>
<dbReference type="EMBL" id="KB445797">
    <property type="protein sequence ID" value="EMD37231.1"/>
    <property type="molecule type" value="Genomic_DNA"/>
</dbReference>
<evidence type="ECO:0000313" key="4">
    <source>
        <dbReference type="Proteomes" id="UP000016930"/>
    </source>
</evidence>
<keyword evidence="2" id="KW-0472">Membrane</keyword>
<dbReference type="HOGENOM" id="CLU_741854_0_0_1"/>
<dbReference type="OrthoDB" id="10506085at2759"/>
<accession>M2REG6</accession>
<keyword evidence="2" id="KW-1133">Transmembrane helix</keyword>
<keyword evidence="4" id="KW-1185">Reference proteome</keyword>
<feature type="transmembrane region" description="Helical" evidence="2">
    <location>
        <begin position="72"/>
        <end position="94"/>
    </location>
</feature>
<reference evidence="3 4" key="1">
    <citation type="journal article" date="2012" name="Proc. Natl. Acad. Sci. U.S.A.">
        <title>Comparative genomics of Ceriporiopsis subvermispora and Phanerochaete chrysosporium provide insight into selective ligninolysis.</title>
        <authorList>
            <person name="Fernandez-Fueyo E."/>
            <person name="Ruiz-Duenas F.J."/>
            <person name="Ferreira P."/>
            <person name="Floudas D."/>
            <person name="Hibbett D.S."/>
            <person name="Canessa P."/>
            <person name="Larrondo L.F."/>
            <person name="James T.Y."/>
            <person name="Seelenfreund D."/>
            <person name="Lobos S."/>
            <person name="Polanco R."/>
            <person name="Tello M."/>
            <person name="Honda Y."/>
            <person name="Watanabe T."/>
            <person name="Watanabe T."/>
            <person name="Ryu J.S."/>
            <person name="Kubicek C.P."/>
            <person name="Schmoll M."/>
            <person name="Gaskell J."/>
            <person name="Hammel K.E."/>
            <person name="St John F.J."/>
            <person name="Vanden Wymelenberg A."/>
            <person name="Sabat G."/>
            <person name="Splinter BonDurant S."/>
            <person name="Syed K."/>
            <person name="Yadav J.S."/>
            <person name="Doddapaneni H."/>
            <person name="Subramanian V."/>
            <person name="Lavin J.L."/>
            <person name="Oguiza J.A."/>
            <person name="Perez G."/>
            <person name="Pisabarro A.G."/>
            <person name="Ramirez L."/>
            <person name="Santoyo F."/>
            <person name="Master E."/>
            <person name="Coutinho P.M."/>
            <person name="Henrissat B."/>
            <person name="Lombard V."/>
            <person name="Magnuson J.K."/>
            <person name="Kuees U."/>
            <person name="Hori C."/>
            <person name="Igarashi K."/>
            <person name="Samejima M."/>
            <person name="Held B.W."/>
            <person name="Barry K.W."/>
            <person name="LaButti K.M."/>
            <person name="Lapidus A."/>
            <person name="Lindquist E.A."/>
            <person name="Lucas S.M."/>
            <person name="Riley R."/>
            <person name="Salamov A.A."/>
            <person name="Hoffmeister D."/>
            <person name="Schwenk D."/>
            <person name="Hadar Y."/>
            <person name="Yarden O."/>
            <person name="de Vries R.P."/>
            <person name="Wiebenga A."/>
            <person name="Stenlid J."/>
            <person name="Eastwood D."/>
            <person name="Grigoriev I.V."/>
            <person name="Berka R.M."/>
            <person name="Blanchette R.A."/>
            <person name="Kersten P."/>
            <person name="Martinez A.T."/>
            <person name="Vicuna R."/>
            <person name="Cullen D."/>
        </authorList>
    </citation>
    <scope>NUCLEOTIDE SEQUENCE [LARGE SCALE GENOMIC DNA]</scope>
    <source>
        <strain evidence="3 4">B</strain>
    </source>
</reference>
<feature type="region of interest" description="Disordered" evidence="1">
    <location>
        <begin position="305"/>
        <end position="373"/>
    </location>
</feature>
<evidence type="ECO:0000313" key="3">
    <source>
        <dbReference type="EMBL" id="EMD37231.1"/>
    </source>
</evidence>
<protein>
    <submittedName>
        <fullName evidence="3">Uncharacterized protein</fullName>
    </submittedName>
</protein>
<evidence type="ECO:0000256" key="1">
    <source>
        <dbReference type="SAM" id="MobiDB-lite"/>
    </source>
</evidence>
<dbReference type="AlphaFoldDB" id="M2REG6"/>
<proteinExistence type="predicted"/>
<feature type="region of interest" description="Disordered" evidence="1">
    <location>
        <begin position="179"/>
        <end position="237"/>
    </location>
</feature>
<sequence length="373" mass="40274">MRCDKLHFAYSSPSQLTPALLGLFVPLTLALPRKFTPEELAEHAKDDYASSPATNDGLDTIYSAEPHAQPTAGAYAFSAFAVLLGVLIIAGYVYGPKYWKRRKLASSAETGLGLQVEAKTEIPEIPAQSTSAMAALRALRLKFMASQPCPTSTSRLHSCTSLHSCQCHACGLKRSKSRLTVSSTGSSPAESTSDPGLARARDSLQPGVFVPRPRQDRENAHREASIVAAPDSPISPQQHEIELSRSPPMASYVLPEPEVNTSTRFPRFSSFTVSIARLLDMPGLIDYSRSVSIMSLMKSDLTSNTRMTNDFVKPPDPEEENAPQSGAGPSGSRSSRTWLSEDDWLRDESTAPGPSVRIEPMTGNAEAHPSEGS</sequence>
<organism evidence="3 4">
    <name type="scientific">Ceriporiopsis subvermispora (strain B)</name>
    <name type="common">White-rot fungus</name>
    <name type="synonym">Gelatoporia subvermispora</name>
    <dbReference type="NCBI Taxonomy" id="914234"/>
    <lineage>
        <taxon>Eukaryota</taxon>
        <taxon>Fungi</taxon>
        <taxon>Dikarya</taxon>
        <taxon>Basidiomycota</taxon>
        <taxon>Agaricomycotina</taxon>
        <taxon>Agaricomycetes</taxon>
        <taxon>Polyporales</taxon>
        <taxon>Gelatoporiaceae</taxon>
        <taxon>Gelatoporia</taxon>
    </lineage>
</organism>
<dbReference type="Proteomes" id="UP000016930">
    <property type="component" value="Unassembled WGS sequence"/>
</dbReference>